<keyword evidence="11" id="KW-0899">Viral immunoevasion</keyword>
<feature type="compositionally biased region" description="Basic and acidic residues" evidence="13">
    <location>
        <begin position="290"/>
        <end position="311"/>
    </location>
</feature>
<evidence type="ECO:0000256" key="6">
    <source>
        <dbReference type="ARBA" id="ARBA00022581"/>
    </source>
</evidence>
<keyword evidence="10" id="KW-0922">Interferon antiviral system evasion</keyword>
<evidence type="ECO:0000256" key="8">
    <source>
        <dbReference type="ARBA" id="ARBA00022830"/>
    </source>
</evidence>
<sequence>MSLNFFEMLFDKISTRDCESPLLKKCIGSQSLLGNNMSISSQYHEDPFKVEKIRSAHVPINRSPLNASMNPFHNFASSDSSLVNQISKSFPPPSSFFRNYCRGASELEIFREIAGYELSKSTQFIEKVAETICYITDSYMNKMVNTTENHSVCAKQSVDTVDLSKKQFENKTKKVDQTGDLLPNAMCSVIYSCDNLKSNPSDCSELSSKTSCSGSDISSPNRKNSKTFTIDMIPKITVEIPVQRAPAQKSKASVIICHATLNQELTNRKNKEIQKRSRNRRRRQKKNKKANLEKECDIKSDAKSKPNKQDELSSDGSKMPDAVKNKNIKSDALHHVKDEAENTESVQIILPNVSSFFISVESADGDSDWDESCDSEWLDDASEFECTGLNVINLTTPKVNTVLLTIPSSHKEDDIEVLRLNAVLHKVNKEWNESTKELNGKLKCSTKVSFAPDDELVEVLPVEIYDRKGEWELYALERLRFKRRIDELEKIISPCLSKEHRAKVYKKLFEADL</sequence>
<dbReference type="Pfam" id="PF10488">
    <property type="entry name" value="PP1c_bdg"/>
    <property type="match status" value="1"/>
</dbReference>
<dbReference type="InterPro" id="IPR051254">
    <property type="entry name" value="PPP1R15"/>
</dbReference>
<gene>
    <name evidence="15" type="primary">AVEN_170273_1</name>
    <name evidence="15" type="ORF">TNCT_169031</name>
</gene>
<keyword evidence="7" id="KW-1090">Inhibition of host innate immune response by virus</keyword>
<evidence type="ECO:0000256" key="4">
    <source>
        <dbReference type="ARBA" id="ARBA00011204"/>
    </source>
</evidence>
<dbReference type="OrthoDB" id="6425442at2759"/>
<keyword evidence="16" id="KW-1185">Reference proteome</keyword>
<dbReference type="GO" id="GO:0000164">
    <property type="term" value="C:protein phosphatase type 1 complex"/>
    <property type="evidence" value="ECO:0007669"/>
    <property type="project" value="TreeGrafter"/>
</dbReference>
<protein>
    <recommendedName>
        <fullName evidence="5">Protein DP71L</fullName>
    </recommendedName>
    <alternativeName>
        <fullName evidence="12">MyD116 homolog</fullName>
    </alternativeName>
</protein>
<comment type="function">
    <text evidence="1">Interacts with the host phosphatase PP1 catalytic subunit (PPP1CB) and recruits it to dephosphorylate EIF2S1/eIF2alpha and therefore restores the host translation that has been shut-down by the host. Also inhibits the EIF2S1/eIF2alpha-ATF4-DDIT3/CHOP pathway.</text>
</comment>
<evidence type="ECO:0000256" key="1">
    <source>
        <dbReference type="ARBA" id="ARBA00003756"/>
    </source>
</evidence>
<evidence type="ECO:0000256" key="13">
    <source>
        <dbReference type="SAM" id="MobiDB-lite"/>
    </source>
</evidence>
<keyword evidence="9" id="KW-0426">Late protein</keyword>
<evidence type="ECO:0000313" key="15">
    <source>
        <dbReference type="EMBL" id="GFQ99005.1"/>
    </source>
</evidence>
<dbReference type="GO" id="GO:0005783">
    <property type="term" value="C:endoplasmic reticulum"/>
    <property type="evidence" value="ECO:0007669"/>
    <property type="project" value="TreeGrafter"/>
</dbReference>
<proteinExistence type="inferred from homology"/>
<comment type="similarity">
    <text evidence="3">Belongs to the PPP1R15 family.</text>
</comment>
<reference evidence="15" key="1">
    <citation type="submission" date="2020-07" db="EMBL/GenBank/DDBJ databases">
        <title>Multicomponent nature underlies the extraordinary mechanical properties of spider dragline silk.</title>
        <authorList>
            <person name="Kono N."/>
            <person name="Nakamura H."/>
            <person name="Mori M."/>
            <person name="Yoshida Y."/>
            <person name="Ohtoshi R."/>
            <person name="Malay A.D."/>
            <person name="Moran D.A.P."/>
            <person name="Tomita M."/>
            <person name="Numata K."/>
            <person name="Arakawa K."/>
        </authorList>
    </citation>
    <scope>NUCLEOTIDE SEQUENCE</scope>
</reference>
<evidence type="ECO:0000259" key="14">
    <source>
        <dbReference type="Pfam" id="PF10488"/>
    </source>
</evidence>
<organism evidence="15 16">
    <name type="scientific">Trichonephila clavata</name>
    <name type="common">Joro spider</name>
    <name type="synonym">Nephila clavata</name>
    <dbReference type="NCBI Taxonomy" id="2740835"/>
    <lineage>
        <taxon>Eukaryota</taxon>
        <taxon>Metazoa</taxon>
        <taxon>Ecdysozoa</taxon>
        <taxon>Arthropoda</taxon>
        <taxon>Chelicerata</taxon>
        <taxon>Arachnida</taxon>
        <taxon>Araneae</taxon>
        <taxon>Araneomorphae</taxon>
        <taxon>Entelegynae</taxon>
        <taxon>Araneoidea</taxon>
        <taxon>Nephilidae</taxon>
        <taxon>Trichonephila</taxon>
    </lineage>
</organism>
<evidence type="ECO:0000256" key="5">
    <source>
        <dbReference type="ARBA" id="ARBA00019072"/>
    </source>
</evidence>
<dbReference type="InterPro" id="IPR019523">
    <property type="entry name" value="Prot_Pase1_reg-su15A/B_C"/>
</dbReference>
<evidence type="ECO:0000256" key="12">
    <source>
        <dbReference type="ARBA" id="ARBA00031298"/>
    </source>
</evidence>
<feature type="domain" description="Protein phosphatase 1 regulatory subunit 15A/B C-terminal" evidence="14">
    <location>
        <begin position="456"/>
        <end position="508"/>
    </location>
</feature>
<dbReference type="PANTHER" id="PTHR16489">
    <property type="entry name" value="GH11727P"/>
    <property type="match status" value="1"/>
</dbReference>
<accession>A0A8X6L602</accession>
<evidence type="ECO:0000256" key="9">
    <source>
        <dbReference type="ARBA" id="ARBA00022921"/>
    </source>
</evidence>
<feature type="region of interest" description="Disordered" evidence="13">
    <location>
        <begin position="267"/>
        <end position="323"/>
    </location>
</feature>
<dbReference type="PANTHER" id="PTHR16489:SF12">
    <property type="entry name" value="GH11727P"/>
    <property type="match status" value="1"/>
</dbReference>
<feature type="compositionally biased region" description="Basic residues" evidence="13">
    <location>
        <begin position="276"/>
        <end position="289"/>
    </location>
</feature>
<dbReference type="Proteomes" id="UP000887116">
    <property type="component" value="Unassembled WGS sequence"/>
</dbReference>
<keyword evidence="6" id="KW-0945">Host-virus interaction</keyword>
<dbReference type="GO" id="GO:0039502">
    <property type="term" value="P:symbiont-mediated suppression of host type I interferon-mediated signaling pathway"/>
    <property type="evidence" value="ECO:0007669"/>
    <property type="project" value="UniProtKB-KW"/>
</dbReference>
<keyword evidence="8" id="KW-1114">Inhibition of host interferon signaling pathway by virus</keyword>
<evidence type="ECO:0000256" key="11">
    <source>
        <dbReference type="ARBA" id="ARBA00023280"/>
    </source>
</evidence>
<dbReference type="GO" id="GO:0034976">
    <property type="term" value="P:response to endoplasmic reticulum stress"/>
    <property type="evidence" value="ECO:0007669"/>
    <property type="project" value="TreeGrafter"/>
</dbReference>
<comment type="similarity">
    <text evidence="2">Belongs to the asfivirus DP71L family.</text>
</comment>
<dbReference type="GO" id="GO:0051246">
    <property type="term" value="P:regulation of protein metabolic process"/>
    <property type="evidence" value="ECO:0007669"/>
    <property type="project" value="UniProtKB-ARBA"/>
</dbReference>
<evidence type="ECO:0000256" key="2">
    <source>
        <dbReference type="ARBA" id="ARBA00007512"/>
    </source>
</evidence>
<comment type="subunit">
    <text evidence="4">Interacts (via C-terminus) with host PPP1CB.</text>
</comment>
<dbReference type="EMBL" id="BMAO01024960">
    <property type="protein sequence ID" value="GFQ99005.1"/>
    <property type="molecule type" value="Genomic_DNA"/>
</dbReference>
<evidence type="ECO:0000256" key="10">
    <source>
        <dbReference type="ARBA" id="ARBA00023258"/>
    </source>
</evidence>
<name>A0A8X6L602_TRICU</name>
<evidence type="ECO:0000256" key="7">
    <source>
        <dbReference type="ARBA" id="ARBA00022632"/>
    </source>
</evidence>
<evidence type="ECO:0000313" key="16">
    <source>
        <dbReference type="Proteomes" id="UP000887116"/>
    </source>
</evidence>
<comment type="caution">
    <text evidence="15">The sequence shown here is derived from an EMBL/GenBank/DDBJ whole genome shotgun (WGS) entry which is preliminary data.</text>
</comment>
<dbReference type="AlphaFoldDB" id="A0A8X6L602"/>
<dbReference type="GO" id="GO:0019888">
    <property type="term" value="F:protein phosphatase regulator activity"/>
    <property type="evidence" value="ECO:0007669"/>
    <property type="project" value="TreeGrafter"/>
</dbReference>
<evidence type="ECO:0000256" key="3">
    <source>
        <dbReference type="ARBA" id="ARBA00010161"/>
    </source>
</evidence>